<sequence>MVYKTIIDQAYDPVRKKKYVRHQSLPFCSEEHANHHQWSCEG</sequence>
<evidence type="ECO:0000313" key="1">
    <source>
        <dbReference type="EMBL" id="KDD65509.1"/>
    </source>
</evidence>
<proteinExistence type="predicted"/>
<dbReference type="Proteomes" id="UP000026739">
    <property type="component" value="Unassembled WGS sequence"/>
</dbReference>
<evidence type="ECO:0000313" key="2">
    <source>
        <dbReference type="Proteomes" id="UP000026739"/>
    </source>
</evidence>
<dbReference type="EMBL" id="AZQQ01000109">
    <property type="protein sequence ID" value="KDD65509.1"/>
    <property type="molecule type" value="Genomic_DNA"/>
</dbReference>
<name>A0A059KUT5_9PSED</name>
<comment type="caution">
    <text evidence="1">The sequence shown here is derived from an EMBL/GenBank/DDBJ whole genome shotgun (WGS) entry which is preliminary data.</text>
</comment>
<dbReference type="AlphaFoldDB" id="A0A059KUT5"/>
<reference evidence="1 2" key="1">
    <citation type="submission" date="2013-12" db="EMBL/GenBank/DDBJ databases">
        <authorList>
            <person name="Formusa P.A."/>
            <person name="Habash M."/>
            <person name="Lee H."/>
            <person name="Trevors J.T."/>
        </authorList>
    </citation>
    <scope>NUCLEOTIDE SEQUENCE [LARGE SCALE GENOMIC DNA]</scope>
    <source>
        <strain evidence="1 2">PD30</strain>
    </source>
</reference>
<organism evidence="1 2">
    <name type="scientific">Pseudomonas mandelii PD30</name>
    <dbReference type="NCBI Taxonomy" id="1419583"/>
    <lineage>
        <taxon>Bacteria</taxon>
        <taxon>Pseudomonadati</taxon>
        <taxon>Pseudomonadota</taxon>
        <taxon>Gammaproteobacteria</taxon>
        <taxon>Pseudomonadales</taxon>
        <taxon>Pseudomonadaceae</taxon>
        <taxon>Pseudomonas</taxon>
    </lineage>
</organism>
<accession>A0A059KUT5</accession>
<gene>
    <name evidence="1" type="ORF">V466_29195</name>
</gene>
<protein>
    <submittedName>
        <fullName evidence="1">Uncharacterized protein</fullName>
    </submittedName>
</protein>